<protein>
    <submittedName>
        <fullName evidence="7">Dihydrodipicolinate synthetase</fullName>
    </submittedName>
</protein>
<dbReference type="PROSITE" id="PS00666">
    <property type="entry name" value="DHDPS_2"/>
    <property type="match status" value="1"/>
</dbReference>
<keyword evidence="3" id="KW-0704">Schiff base</keyword>
<evidence type="ECO:0000256" key="2">
    <source>
        <dbReference type="ARBA" id="ARBA00023239"/>
    </source>
</evidence>
<accession>C5C2K7</accession>
<sequence length="316" mass="32695">MTQVLHGVIPPMCTPLTAEGDAVDDASLRRLVDHLVDGGVHGLFVLGTTGEVTGLTDAQREQVLRVAVEHAAGRAPVLAGAIDTSTARVADQIRRAQDAGADVVVVTAPFYAGTHPAEIRRHFEAVARVATVPVVAYDIPSRVGTKLRAIDVADLAEAGAIVGVKDSSGSDVSIRALLAARRERDLRDFAVFTGSELTVDYALALGADGVVPGLGNVDPAGYRRLYDSARSGDVAAARAEQDRLFELFAITSVATTQSRSTTSAALGAFKAALVLLGVLAHGTLASPGIAPDADDVRQVRRSLEQAGLIGGVTPPG</sequence>
<dbReference type="KEGG" id="bcv:Bcav_1435"/>
<dbReference type="PANTHER" id="PTHR12128">
    <property type="entry name" value="DIHYDRODIPICOLINATE SYNTHASE"/>
    <property type="match status" value="1"/>
</dbReference>
<keyword evidence="2 4" id="KW-0456">Lyase</keyword>
<feature type="active site" description="Proton donor/acceptor" evidence="5">
    <location>
        <position position="137"/>
    </location>
</feature>
<feature type="binding site" evidence="6">
    <location>
        <position position="211"/>
    </location>
    <ligand>
        <name>pyruvate</name>
        <dbReference type="ChEBI" id="CHEBI:15361"/>
    </ligand>
</feature>
<name>C5C2K7_BEUC1</name>
<dbReference type="Gene3D" id="3.20.20.70">
    <property type="entry name" value="Aldolase class I"/>
    <property type="match status" value="1"/>
</dbReference>
<evidence type="ECO:0000313" key="8">
    <source>
        <dbReference type="Proteomes" id="UP000007962"/>
    </source>
</evidence>
<dbReference type="HOGENOM" id="CLU_049343_5_1_11"/>
<feature type="active site" description="Schiff-base intermediate with substrate" evidence="5">
    <location>
        <position position="165"/>
    </location>
</feature>
<dbReference type="OrthoDB" id="3175637at2"/>
<evidence type="ECO:0000313" key="7">
    <source>
        <dbReference type="EMBL" id="ACQ79693.1"/>
    </source>
</evidence>
<dbReference type="GO" id="GO:0008840">
    <property type="term" value="F:4-hydroxy-tetrahydrodipicolinate synthase activity"/>
    <property type="evidence" value="ECO:0007669"/>
    <property type="project" value="TreeGrafter"/>
</dbReference>
<proteinExistence type="inferred from homology"/>
<dbReference type="PIRSF" id="PIRSF001365">
    <property type="entry name" value="DHDPS"/>
    <property type="match status" value="1"/>
</dbReference>
<dbReference type="eggNOG" id="COG0329">
    <property type="taxonomic scope" value="Bacteria"/>
</dbReference>
<evidence type="ECO:0000256" key="5">
    <source>
        <dbReference type="PIRSR" id="PIRSR001365-1"/>
    </source>
</evidence>
<dbReference type="RefSeq" id="WP_015881933.1">
    <property type="nucleotide sequence ID" value="NC_012669.1"/>
</dbReference>
<dbReference type="GO" id="GO:0044281">
    <property type="term" value="P:small molecule metabolic process"/>
    <property type="evidence" value="ECO:0007669"/>
    <property type="project" value="UniProtKB-ARBA"/>
</dbReference>
<dbReference type="EMBL" id="CP001618">
    <property type="protein sequence ID" value="ACQ79693.1"/>
    <property type="molecule type" value="Genomic_DNA"/>
</dbReference>
<comment type="similarity">
    <text evidence="1 4">Belongs to the DapA family.</text>
</comment>
<dbReference type="PRINTS" id="PR00146">
    <property type="entry name" value="DHPICSNTHASE"/>
</dbReference>
<dbReference type="PANTHER" id="PTHR12128:SF66">
    <property type="entry name" value="4-HYDROXY-2-OXOGLUTARATE ALDOLASE, MITOCHONDRIAL"/>
    <property type="match status" value="1"/>
</dbReference>
<dbReference type="SUPFAM" id="SSF51569">
    <property type="entry name" value="Aldolase"/>
    <property type="match status" value="1"/>
</dbReference>
<gene>
    <name evidence="7" type="ordered locus">Bcav_1435</name>
</gene>
<dbReference type="AlphaFoldDB" id="C5C2K7"/>
<reference evidence="7 8" key="1">
    <citation type="journal article" date="2009" name="Stand. Genomic Sci.">
        <title>Complete genome sequence of Beutenbergia cavernae type strain (HKI 0122).</title>
        <authorList>
            <person name="Land M."/>
            <person name="Pukall R."/>
            <person name="Abt B."/>
            <person name="Goker M."/>
            <person name="Rohde M."/>
            <person name="Glavina Del Rio T."/>
            <person name="Tice H."/>
            <person name="Copeland A."/>
            <person name="Cheng J.F."/>
            <person name="Lucas S."/>
            <person name="Chen F."/>
            <person name="Nolan M."/>
            <person name="Bruce D."/>
            <person name="Goodwin L."/>
            <person name="Pitluck S."/>
            <person name="Ivanova N."/>
            <person name="Mavromatis K."/>
            <person name="Ovchinnikova G."/>
            <person name="Pati A."/>
            <person name="Chen A."/>
            <person name="Palaniappan K."/>
            <person name="Hauser L."/>
            <person name="Chang Y.J."/>
            <person name="Jefferies C.C."/>
            <person name="Saunders E."/>
            <person name="Brettin T."/>
            <person name="Detter J.C."/>
            <person name="Han C."/>
            <person name="Chain P."/>
            <person name="Bristow J."/>
            <person name="Eisen J.A."/>
            <person name="Markowitz V."/>
            <person name="Hugenholtz P."/>
            <person name="Kyrpides N.C."/>
            <person name="Klenk H.P."/>
            <person name="Lapidus A."/>
        </authorList>
    </citation>
    <scope>NUCLEOTIDE SEQUENCE [LARGE SCALE GENOMIC DNA]</scope>
    <source>
        <strain evidence="8">ATCC BAA-8 / DSM 12333 / NBRC 16432</strain>
    </source>
</reference>
<keyword evidence="8" id="KW-1185">Reference proteome</keyword>
<dbReference type="CDD" id="cd00408">
    <property type="entry name" value="DHDPS-like"/>
    <property type="match status" value="1"/>
</dbReference>
<organism evidence="7 8">
    <name type="scientific">Beutenbergia cavernae (strain ATCC BAA-8 / DSM 12333 / CCUG 43141 / JCM 11478 / NBRC 16432 / NCIMB 13614 / HKI 0122)</name>
    <dbReference type="NCBI Taxonomy" id="471853"/>
    <lineage>
        <taxon>Bacteria</taxon>
        <taxon>Bacillati</taxon>
        <taxon>Actinomycetota</taxon>
        <taxon>Actinomycetes</taxon>
        <taxon>Micrococcales</taxon>
        <taxon>Beutenbergiaceae</taxon>
        <taxon>Beutenbergia</taxon>
    </lineage>
</organism>
<evidence type="ECO:0000256" key="1">
    <source>
        <dbReference type="ARBA" id="ARBA00007592"/>
    </source>
</evidence>
<evidence type="ECO:0000256" key="3">
    <source>
        <dbReference type="ARBA" id="ARBA00023270"/>
    </source>
</evidence>
<dbReference type="Pfam" id="PF00701">
    <property type="entry name" value="DHDPS"/>
    <property type="match status" value="1"/>
</dbReference>
<evidence type="ECO:0000256" key="6">
    <source>
        <dbReference type="PIRSR" id="PIRSR001365-2"/>
    </source>
</evidence>
<dbReference type="InterPro" id="IPR020625">
    <property type="entry name" value="Schiff_base-form_aldolases_AS"/>
</dbReference>
<dbReference type="STRING" id="471853.Bcav_1435"/>
<dbReference type="InterPro" id="IPR002220">
    <property type="entry name" value="DapA-like"/>
</dbReference>
<dbReference type="Proteomes" id="UP000007962">
    <property type="component" value="Chromosome"/>
</dbReference>
<dbReference type="SMART" id="SM01130">
    <property type="entry name" value="DHDPS"/>
    <property type="match status" value="1"/>
</dbReference>
<feature type="binding site" evidence="6">
    <location>
        <position position="49"/>
    </location>
    <ligand>
        <name>pyruvate</name>
        <dbReference type="ChEBI" id="CHEBI:15361"/>
    </ligand>
</feature>
<evidence type="ECO:0000256" key="4">
    <source>
        <dbReference type="PIRNR" id="PIRNR001365"/>
    </source>
</evidence>
<dbReference type="InterPro" id="IPR013785">
    <property type="entry name" value="Aldolase_TIM"/>
</dbReference>